<dbReference type="Proteomes" id="UP001295469">
    <property type="component" value="Chromosome C06"/>
</dbReference>
<organism evidence="2">
    <name type="scientific">Brassica napus</name>
    <name type="common">Rape</name>
    <dbReference type="NCBI Taxonomy" id="3708"/>
    <lineage>
        <taxon>Eukaryota</taxon>
        <taxon>Viridiplantae</taxon>
        <taxon>Streptophyta</taxon>
        <taxon>Embryophyta</taxon>
        <taxon>Tracheophyta</taxon>
        <taxon>Spermatophyta</taxon>
        <taxon>Magnoliopsida</taxon>
        <taxon>eudicotyledons</taxon>
        <taxon>Gunneridae</taxon>
        <taxon>Pentapetalae</taxon>
        <taxon>rosids</taxon>
        <taxon>malvids</taxon>
        <taxon>Brassicales</taxon>
        <taxon>Brassicaceae</taxon>
        <taxon>Brassiceae</taxon>
        <taxon>Brassica</taxon>
    </lineage>
</organism>
<feature type="non-terminal residue" evidence="2">
    <location>
        <position position="1"/>
    </location>
</feature>
<dbReference type="EMBL" id="HG994370">
    <property type="protein sequence ID" value="CAF2059951.1"/>
    <property type="molecule type" value="Genomic_DNA"/>
</dbReference>
<reference evidence="2" key="1">
    <citation type="submission" date="2021-01" db="EMBL/GenBank/DDBJ databases">
        <authorList>
            <consortium name="Genoscope - CEA"/>
            <person name="William W."/>
        </authorList>
    </citation>
    <scope>NUCLEOTIDE SEQUENCE</scope>
</reference>
<feature type="region of interest" description="Disordered" evidence="1">
    <location>
        <begin position="1"/>
        <end position="35"/>
    </location>
</feature>
<evidence type="ECO:0000313" key="2">
    <source>
        <dbReference type="EMBL" id="CAF2059951.1"/>
    </source>
</evidence>
<dbReference type="AlphaFoldDB" id="A0A816QBX2"/>
<protein>
    <submittedName>
        <fullName evidence="2">(rape) hypothetical protein</fullName>
    </submittedName>
</protein>
<proteinExistence type="predicted"/>
<gene>
    <name evidence="2" type="ORF">DARMORV10_C06P27790.1</name>
</gene>
<evidence type="ECO:0000256" key="1">
    <source>
        <dbReference type="SAM" id="MobiDB-lite"/>
    </source>
</evidence>
<sequence length="86" mass="10071">WSGTFATAEESSRDSTQRSQRSDEFSDSSSFAGGNAAGYRYENGYRMRFGEPEPLFSDVCSSNQCQKRKQSIERSWRRNRSIWRRR</sequence>
<name>A0A816QBX2_BRANA</name>
<accession>A0A816QBX2</accession>
<feature type="compositionally biased region" description="Basic and acidic residues" evidence="1">
    <location>
        <begin position="10"/>
        <end position="24"/>
    </location>
</feature>